<keyword evidence="1" id="KW-0143">Chaperone</keyword>
<accession>D6Z7E2</accession>
<dbReference type="InterPro" id="IPR002669">
    <property type="entry name" value="UreD"/>
</dbReference>
<dbReference type="OrthoDB" id="8677206at2"/>
<dbReference type="AlphaFoldDB" id="D6Z7E2"/>
<dbReference type="Pfam" id="PF01774">
    <property type="entry name" value="UreD"/>
    <property type="match status" value="1"/>
</dbReference>
<dbReference type="EMBL" id="CP001958">
    <property type="protein sequence ID" value="ADG97872.1"/>
    <property type="molecule type" value="Genomic_DNA"/>
</dbReference>
<organism evidence="2 3">
    <name type="scientific">Segniliparus rotundus (strain ATCC BAA-972 / CDC 1076 / CIP 108378 / DSM 44985 / JCM 13578)</name>
    <dbReference type="NCBI Taxonomy" id="640132"/>
    <lineage>
        <taxon>Bacteria</taxon>
        <taxon>Bacillati</taxon>
        <taxon>Actinomycetota</taxon>
        <taxon>Actinomycetes</taxon>
        <taxon>Mycobacteriales</taxon>
        <taxon>Segniliparaceae</taxon>
        <taxon>Segniliparus</taxon>
    </lineage>
</organism>
<dbReference type="GO" id="GO:0016151">
    <property type="term" value="F:nickel cation binding"/>
    <property type="evidence" value="ECO:0007669"/>
    <property type="project" value="InterPro"/>
</dbReference>
<evidence type="ECO:0000256" key="1">
    <source>
        <dbReference type="ARBA" id="ARBA00023186"/>
    </source>
</evidence>
<name>D6Z7E2_SEGRD</name>
<keyword evidence="3" id="KW-1185">Reference proteome</keyword>
<evidence type="ECO:0000313" key="3">
    <source>
        <dbReference type="Proteomes" id="UP000002247"/>
    </source>
</evidence>
<gene>
    <name evidence="2" type="ordered locus">Srot_1408</name>
</gene>
<dbReference type="HOGENOM" id="CLU_055097_3_0_11"/>
<sequence length="227" mass="24016">MRSWLRVDAVAGRVPRWRSRGAFTVRLTGQDQLHLVGVAAGPLGGDEVAVEIRVGQGASLALRGTAASVALPGAEVDRSSWLWDLAVEEGGQLLLDPQPLIVAGEASHHGTTALQLADGASAVLREQAQIGRFQEEGGTWQGSLSVDLDGQELLRHSVGLGKGSATWDRFFAPAAMESEFRYPDHRAAHVSSDAWEARLPLAGGGSLTTRLVPLLVDTPSRPYAGSV</sequence>
<dbReference type="STRING" id="640132.Srot_1408"/>
<evidence type="ECO:0000313" key="2">
    <source>
        <dbReference type="EMBL" id="ADG97872.1"/>
    </source>
</evidence>
<dbReference type="KEGG" id="srt:Srot_1408"/>
<dbReference type="Proteomes" id="UP000002247">
    <property type="component" value="Chromosome"/>
</dbReference>
<protein>
    <submittedName>
        <fullName evidence="2">Putative urease accessory protein UreD</fullName>
    </submittedName>
</protein>
<reference evidence="2 3" key="1">
    <citation type="journal article" date="2010" name="Stand. Genomic Sci.">
        <title>Complete genome sequence of Segniliparus rotundus type strain (CDC 1076).</title>
        <authorList>
            <person name="Sikorski J."/>
            <person name="Lapidus A."/>
            <person name="Copeland A."/>
            <person name="Misra M."/>
            <person name="Glavina Del Rio T."/>
            <person name="Nolan M."/>
            <person name="Lucas S."/>
            <person name="Chen F."/>
            <person name="Tice H."/>
            <person name="Cheng J.F."/>
            <person name="Jando M."/>
            <person name="Schneider S."/>
            <person name="Bruce D."/>
            <person name="Goodwin L."/>
            <person name="Pitluck S."/>
            <person name="Liolios K."/>
            <person name="Mikhailova N."/>
            <person name="Pati A."/>
            <person name="Ivanova N."/>
            <person name="Mavromatis K."/>
            <person name="Chen A."/>
            <person name="Palaniappan K."/>
            <person name="Chertkov O."/>
            <person name="Land M."/>
            <person name="Hauser L."/>
            <person name="Chang Y.J."/>
            <person name="Jeffries C.D."/>
            <person name="Brettin T."/>
            <person name="Detter J.C."/>
            <person name="Han C."/>
            <person name="Rohde M."/>
            <person name="Goker M."/>
            <person name="Bristow J."/>
            <person name="Eisen J.A."/>
            <person name="Markowitz V."/>
            <person name="Hugenholtz P."/>
            <person name="Kyrpides N.C."/>
            <person name="Klenk H.P."/>
        </authorList>
    </citation>
    <scope>NUCLEOTIDE SEQUENCE [LARGE SCALE GENOMIC DNA]</scope>
    <source>
        <strain evidence="3">ATCC BAA-972 / CDC 1076 / CIP 108378 / DSM 44985 / JCM 13578</strain>
    </source>
</reference>
<dbReference type="RefSeq" id="WP_013138326.1">
    <property type="nucleotide sequence ID" value="NC_014168.1"/>
</dbReference>
<dbReference type="eggNOG" id="COG0829">
    <property type="taxonomic scope" value="Bacteria"/>
</dbReference>
<proteinExistence type="predicted"/>